<dbReference type="InterPro" id="IPR011486">
    <property type="entry name" value="BBP2"/>
</dbReference>
<keyword evidence="3" id="KW-1185">Reference proteome</keyword>
<dbReference type="Pfam" id="PF07642">
    <property type="entry name" value="BBP2"/>
    <property type="match status" value="1"/>
</dbReference>
<protein>
    <submittedName>
        <fullName evidence="2">Porin</fullName>
    </submittedName>
</protein>
<proteinExistence type="predicted"/>
<organism evidence="2 3">
    <name type="scientific">Fibrella forsythiae</name>
    <dbReference type="NCBI Taxonomy" id="2817061"/>
    <lineage>
        <taxon>Bacteria</taxon>
        <taxon>Pseudomonadati</taxon>
        <taxon>Bacteroidota</taxon>
        <taxon>Cytophagia</taxon>
        <taxon>Cytophagales</taxon>
        <taxon>Spirosomataceae</taxon>
        <taxon>Fibrella</taxon>
    </lineage>
</organism>
<evidence type="ECO:0000313" key="3">
    <source>
        <dbReference type="Proteomes" id="UP000664628"/>
    </source>
</evidence>
<dbReference type="RefSeq" id="WP_207330723.1">
    <property type="nucleotide sequence ID" value="NZ_JAFMYW010000006.1"/>
</dbReference>
<feature type="chain" id="PRO_5045798903" evidence="1">
    <location>
        <begin position="20"/>
        <end position="414"/>
    </location>
</feature>
<dbReference type="Proteomes" id="UP000664628">
    <property type="component" value="Unassembled WGS sequence"/>
</dbReference>
<evidence type="ECO:0000256" key="1">
    <source>
        <dbReference type="SAM" id="SignalP"/>
    </source>
</evidence>
<dbReference type="Gene3D" id="2.40.160.10">
    <property type="entry name" value="Porin"/>
    <property type="match status" value="1"/>
</dbReference>
<reference evidence="2 3" key="1">
    <citation type="submission" date="2021-03" db="EMBL/GenBank/DDBJ databases">
        <title>Fibrella sp. HMF5405 genome sequencing and assembly.</title>
        <authorList>
            <person name="Kang H."/>
            <person name="Kim H."/>
            <person name="Bae S."/>
            <person name="Joh K."/>
        </authorList>
    </citation>
    <scope>NUCLEOTIDE SEQUENCE [LARGE SCALE GENOMIC DNA]</scope>
    <source>
        <strain evidence="2 3">HMF5405</strain>
    </source>
</reference>
<accession>A0ABS3JMZ3</accession>
<sequence length="414" mass="43862">MKKSLLLTFLASSTLVANATDTTSVNTPTVPQPAVVQPTAAKPKADGDDTGKFTFSGYLDTYYFGNFNNPRSQSNLGLNGTGVGNARAFDQRSGQFGIGLIQAKAVYTADKVDAVMDLTFGPFADLGNYGNYLGPLGQGSTALAIKQAYIVFKATPKLSFTAGQFGTHIGYEVIDAPVNYNYSLSNLFNNGPFYHIGLKAQYAFSDKAYLMVGLVNNVDNLVDNNKKKGLIGQLFVSPATGWNVYLNAIVSNEASKDIPNANGTGVAVSADNASYSLFDLTTTYQVTSKFFLGLNAAAGSQTGDYQNYGGPTSAKTWGGAAIYSNYAFTDKFGLGIRYESFDNKNGARALTDASGAGASVNSITITGNITGANGHVLLKPEFRLDSYSANKFEMNDGTLSKSQATLGMAAIFKF</sequence>
<gene>
    <name evidence="2" type="ORF">J2I46_19450</name>
</gene>
<dbReference type="EMBL" id="JAFMYW010000006">
    <property type="protein sequence ID" value="MBO0950776.1"/>
    <property type="molecule type" value="Genomic_DNA"/>
</dbReference>
<dbReference type="InterPro" id="IPR023614">
    <property type="entry name" value="Porin_dom_sf"/>
</dbReference>
<evidence type="ECO:0000313" key="2">
    <source>
        <dbReference type="EMBL" id="MBO0950776.1"/>
    </source>
</evidence>
<name>A0ABS3JMZ3_9BACT</name>
<keyword evidence="1" id="KW-0732">Signal</keyword>
<feature type="signal peptide" evidence="1">
    <location>
        <begin position="1"/>
        <end position="19"/>
    </location>
</feature>
<comment type="caution">
    <text evidence="2">The sequence shown here is derived from an EMBL/GenBank/DDBJ whole genome shotgun (WGS) entry which is preliminary data.</text>
</comment>